<dbReference type="Gene3D" id="3.30.360.10">
    <property type="entry name" value="Dihydrodipicolinate Reductase, domain 2"/>
    <property type="match status" value="1"/>
</dbReference>
<dbReference type="SUPFAM" id="SSF51735">
    <property type="entry name" value="NAD(P)-binding Rossmann-fold domains"/>
    <property type="match status" value="1"/>
</dbReference>
<evidence type="ECO:0000313" key="4">
    <source>
        <dbReference type="Proteomes" id="UP001057877"/>
    </source>
</evidence>
<dbReference type="EMBL" id="CP091430">
    <property type="protein sequence ID" value="UVI27424.1"/>
    <property type="molecule type" value="Genomic_DNA"/>
</dbReference>
<reference evidence="3" key="1">
    <citation type="submission" date="2022-01" db="EMBL/GenBank/DDBJ databases">
        <title>Paenibacillus spongiae sp. nov., isolated from marine sponge.</title>
        <authorList>
            <person name="Li Z."/>
            <person name="Zhang M."/>
        </authorList>
    </citation>
    <scope>NUCLEOTIDE SEQUENCE</scope>
    <source>
        <strain evidence="3">PHS-Z3</strain>
    </source>
</reference>
<name>A0ABY5S196_9BACL</name>
<dbReference type="Proteomes" id="UP001057877">
    <property type="component" value="Chromosome"/>
</dbReference>
<gene>
    <name evidence="3" type="ORF">L1F29_18305</name>
</gene>
<keyword evidence="4" id="KW-1185">Reference proteome</keyword>
<dbReference type="InterPro" id="IPR050463">
    <property type="entry name" value="Gfo/Idh/MocA_oxidrdct_glycsds"/>
</dbReference>
<sequence length="410" mass="45621">MGFKIGVVGTGFASSFIPLFQAHPLVDEVVLAELIPERLEQTAKKFQIKRTFSSLDELCKSDVDAIALYTNRHLHGPHTLQALRAGKHVYCAVPMASNLEDIQAIMEEVDRSGLIYMTGETSYYYPSTIYCRNRFNNGDFGNIVYGEAAYLHDMSHGFYDAYKHSDGDQWMKAAGLPPMYYPTHSVSMILSVTGAYATQVSCLGYVDKHQDGIFKAGANHWDNPYSNQTALMRTSDGASMRINEFRRVGWTGVGERSVHLSLFGTEGTFEEQANARGWTSLKGDDITDLSALLDCNKVTVGEDYAHLSENLQRDFYSGVSSVHPIHRLPTEFIGLHNGHAGSHQFLVDDFVKAVTEHKLPPNHAWNAARYCVPGLIAHDSCQRNGEMLSIPDFGVPSLTKWCLLEPDKAK</sequence>
<proteinExistence type="predicted"/>
<organism evidence="3 4">
    <name type="scientific">Paenibacillus spongiae</name>
    <dbReference type="NCBI Taxonomy" id="2909671"/>
    <lineage>
        <taxon>Bacteria</taxon>
        <taxon>Bacillati</taxon>
        <taxon>Bacillota</taxon>
        <taxon>Bacilli</taxon>
        <taxon>Bacillales</taxon>
        <taxon>Paenibacillaceae</taxon>
        <taxon>Paenibacillus</taxon>
    </lineage>
</organism>
<feature type="domain" description="Gfo/Idh/MocA-like oxidoreductase N-terminal" evidence="2">
    <location>
        <begin position="3"/>
        <end position="119"/>
    </location>
</feature>
<dbReference type="SUPFAM" id="SSF55347">
    <property type="entry name" value="Glyceraldehyde-3-phosphate dehydrogenase-like, C-terminal domain"/>
    <property type="match status" value="1"/>
</dbReference>
<dbReference type="PANTHER" id="PTHR43818">
    <property type="entry name" value="BCDNA.GH03377"/>
    <property type="match status" value="1"/>
</dbReference>
<evidence type="ECO:0000313" key="3">
    <source>
        <dbReference type="EMBL" id="UVI27424.1"/>
    </source>
</evidence>
<accession>A0ABY5S196</accession>
<dbReference type="RefSeq" id="WP_258383512.1">
    <property type="nucleotide sequence ID" value="NZ_CP091430.1"/>
</dbReference>
<dbReference type="InterPro" id="IPR036291">
    <property type="entry name" value="NAD(P)-bd_dom_sf"/>
</dbReference>
<dbReference type="PANTHER" id="PTHR43818:SF11">
    <property type="entry name" value="BCDNA.GH03377"/>
    <property type="match status" value="1"/>
</dbReference>
<dbReference type="InterPro" id="IPR000683">
    <property type="entry name" value="Gfo/Idh/MocA-like_OxRdtase_N"/>
</dbReference>
<dbReference type="Pfam" id="PF01408">
    <property type="entry name" value="GFO_IDH_MocA"/>
    <property type="match status" value="1"/>
</dbReference>
<keyword evidence="1" id="KW-0560">Oxidoreductase</keyword>
<evidence type="ECO:0000259" key="2">
    <source>
        <dbReference type="Pfam" id="PF01408"/>
    </source>
</evidence>
<dbReference type="Gene3D" id="3.40.50.720">
    <property type="entry name" value="NAD(P)-binding Rossmann-like Domain"/>
    <property type="match status" value="1"/>
</dbReference>
<protein>
    <submittedName>
        <fullName evidence="3">Gfo/Idh/MocA family oxidoreductase</fullName>
    </submittedName>
</protein>
<evidence type="ECO:0000256" key="1">
    <source>
        <dbReference type="ARBA" id="ARBA00023002"/>
    </source>
</evidence>